<dbReference type="AlphaFoldDB" id="A0A5Q6RWV8"/>
<evidence type="ECO:0000313" key="1">
    <source>
        <dbReference type="EMBL" id="KAA1422470.1"/>
    </source>
</evidence>
<reference evidence="1 2" key="1">
    <citation type="submission" date="2019-09" db="EMBL/GenBank/DDBJ databases">
        <title>Mumia zhuanghuii sp. nov. isolated from the intestinal contents of plateau pika (Ochotona curzoniae) in the Qinghai-Tibet plateau of China.</title>
        <authorList>
            <person name="Tian Z."/>
        </authorList>
    </citation>
    <scope>NUCLEOTIDE SEQUENCE [LARGE SCALE GENOMIC DNA]</scope>
    <source>
        <strain evidence="2">350</strain>
    </source>
</reference>
<organism evidence="1 2">
    <name type="scientific">Mumia zhuanghuii</name>
    <dbReference type="NCBI Taxonomy" id="2585211"/>
    <lineage>
        <taxon>Bacteria</taxon>
        <taxon>Bacillati</taxon>
        <taxon>Actinomycetota</taxon>
        <taxon>Actinomycetes</taxon>
        <taxon>Propionibacteriales</taxon>
        <taxon>Nocardioidaceae</taxon>
        <taxon>Mumia</taxon>
    </lineage>
</organism>
<gene>
    <name evidence="1" type="ORF">FE697_015115</name>
</gene>
<evidence type="ECO:0000313" key="2">
    <source>
        <dbReference type="Proteomes" id="UP000307768"/>
    </source>
</evidence>
<dbReference type="EMBL" id="VDFQ02000004">
    <property type="protein sequence ID" value="KAA1422470.1"/>
    <property type="molecule type" value="Genomic_DNA"/>
</dbReference>
<proteinExistence type="predicted"/>
<name>A0A5Q6RWV8_9ACTN</name>
<dbReference type="RefSeq" id="WP_149770421.1">
    <property type="nucleotide sequence ID" value="NZ_VDFQ02000004.1"/>
</dbReference>
<protein>
    <submittedName>
        <fullName evidence="1">Uncharacterized protein</fullName>
    </submittedName>
</protein>
<dbReference type="OrthoDB" id="3748594at2"/>
<sequence length="107" mass="11268">MSRAYLATHGDGLRALGRDGVLPADAYACVVAESDDEQDEYDAMAVAGEIAEERWGAVLVLATETDADEVTGTVALRDVEAIHVGDELAWYATQELETVIAGLGPSS</sequence>
<comment type="caution">
    <text evidence="1">The sequence shown here is derived from an EMBL/GenBank/DDBJ whole genome shotgun (WGS) entry which is preliminary data.</text>
</comment>
<accession>A0A5Q6RWV8</accession>
<dbReference type="Proteomes" id="UP000307768">
    <property type="component" value="Unassembled WGS sequence"/>
</dbReference>